<proteinExistence type="inferred from homology"/>
<sequence>MNNEKHNYSLGVHIYKEKNKRRRRFFGLKQKVALKEAIGCMLMSGFVLFVKIGSINVNLLILVPVVYVMMAFNISSLAALLSGSVVVWGLGIAALYTFILQKIVDASYLWVSYIFNFFFTFILYSLIPGRRWINLFAAKMMLINLICCVYFNQGLSPYEMIWQFLVLFCLVFCVLIFCGMFLFPWLASRLFLKKVIKTFDRTKNFFRAVGYQMEAKLDMEMSIGKISPTTPQKKRPKSFMHPIYSPEYMSGADGGKVDDHISLENQNGNDDINLESIATGNENVIVEQEGANGYVNNKNNSNSNNNINNNNDNNINSNNNIPHSHNTSHNKQTPIVTSAIKIPSKEDLLKMEGKLNDQIFRLSIILAESRMERWNAPLIAQYEQLLALLEMSQKQLITIKQSIDEGFEIKTRQEMILPMIPFIDSIIEEVHLQNCLFIDILKSPEKYDYEKAGEVTSKTIIGKDVDINSIHYKRKVLEMSFEETQELINSSKIFYKSCVKEYQRGDNLMFHESEISKVHFFLIGIFSFASSQKRISDIVLKVKKLQRYEPIIVELLRYGVWFIITSFPLHIYKRVIKVKNIIQKEKEERQKWKQNKASCFVDESMVPYSAWKRFWKFTLNWFWATFFANKRWVFPLQVAIGFTSTIIIFHYFDGKRYHELEVHGMWTCITTVIVFSPSLGATSTRSIHRMIGTIGGGFLGFLVSWLTSVVHNEGREVLLFIFTFFWIFAISHIQQDPRYSYAGSVSGLTFIMVSYGQYLSHDYTVMYAVMRCLFITMGIVWVLVLSLVIFPFFTYKSNIERAFKNASNITNTFIKILENSSFRLSQHQENDNNSVDMEGLVIHDSPKSSNEVALEDKSPILNSSQPQPVSPPPEPQPNNNNADVSLQKPIHNNTLTSSNSNNIKNSSNVAIEPPKVTPEQYKAEMVATLRGIRVTNGQFFAALVDVKSELFFKPHRFKYFFKMYGHLSNSNTRLVMAETILSKKLSDTVLDEMVNAYTSINQIITDLKKVDDNYNAILADKPLPHDIEANDLNDRIQNLIDVVHQIRLNLLERKIVYELYPDMIQFGASIFIIHDFVRYQITVYNHLLKLKSNK</sequence>
<feature type="transmembrane region" description="Helical" evidence="10">
    <location>
        <begin position="765"/>
        <end position="793"/>
    </location>
</feature>
<dbReference type="KEGG" id="dpp:DICPUDRAFT_14919"/>
<dbReference type="EMBL" id="GL870985">
    <property type="protein sequence ID" value="EGC38032.1"/>
    <property type="molecule type" value="Genomic_DNA"/>
</dbReference>
<evidence type="ECO:0000313" key="11">
    <source>
        <dbReference type="EMBL" id="EGC38032.1"/>
    </source>
</evidence>
<keyword evidence="12" id="KW-1185">Reference proteome</keyword>
<dbReference type="AlphaFoldDB" id="F0ZDF2"/>
<feature type="compositionally biased region" description="Low complexity" evidence="9">
    <location>
        <begin position="892"/>
        <end position="908"/>
    </location>
</feature>
<keyword evidence="3" id="KW-0813">Transport</keyword>
<dbReference type="Proteomes" id="UP000001064">
    <property type="component" value="Unassembled WGS sequence"/>
</dbReference>
<keyword evidence="4 10" id="KW-0812">Transmembrane</keyword>
<feature type="transmembrane region" description="Helical" evidence="10">
    <location>
        <begin position="690"/>
        <end position="711"/>
    </location>
</feature>
<comment type="similarity">
    <text evidence="2">Belongs to the aromatic acid exporter (TC 2.A.85) family.</text>
</comment>
<dbReference type="InParanoid" id="F0ZDF2"/>
<gene>
    <name evidence="11" type="ORF">DICPUDRAFT_14919</name>
</gene>
<evidence type="ECO:0000256" key="7">
    <source>
        <dbReference type="ARBA" id="ARBA00023136"/>
    </source>
</evidence>
<keyword evidence="5 10" id="KW-1133">Transmembrane helix</keyword>
<evidence type="ECO:0000256" key="10">
    <source>
        <dbReference type="SAM" id="Phobius"/>
    </source>
</evidence>
<organism evidence="11 12">
    <name type="scientific">Dictyostelium purpureum</name>
    <name type="common">Slime mold</name>
    <dbReference type="NCBI Taxonomy" id="5786"/>
    <lineage>
        <taxon>Eukaryota</taxon>
        <taxon>Amoebozoa</taxon>
        <taxon>Evosea</taxon>
        <taxon>Eumycetozoa</taxon>
        <taxon>Dictyostelia</taxon>
        <taxon>Dictyosteliales</taxon>
        <taxon>Dictyosteliaceae</taxon>
        <taxon>Dictyostelium</taxon>
    </lineage>
</organism>
<evidence type="ECO:0008006" key="13">
    <source>
        <dbReference type="Google" id="ProtNLM"/>
    </source>
</evidence>
<dbReference type="Pfam" id="PF11744">
    <property type="entry name" value="ALMT"/>
    <property type="match status" value="1"/>
</dbReference>
<feature type="transmembrane region" description="Helical" evidence="10">
    <location>
        <begin position="106"/>
        <end position="126"/>
    </location>
</feature>
<keyword evidence="8" id="KW-0407">Ion channel</keyword>
<feature type="transmembrane region" description="Helical" evidence="10">
    <location>
        <begin position="164"/>
        <end position="187"/>
    </location>
</feature>
<feature type="transmembrane region" description="Helical" evidence="10">
    <location>
        <begin position="632"/>
        <end position="652"/>
    </location>
</feature>
<dbReference type="InterPro" id="IPR020966">
    <property type="entry name" value="ALMT"/>
</dbReference>
<comment type="subcellular location">
    <subcellularLocation>
        <location evidence="1">Membrane</location>
        <topology evidence="1">Multi-pass membrane protein</topology>
    </subcellularLocation>
</comment>
<feature type="transmembrane region" description="Helical" evidence="10">
    <location>
        <begin position="55"/>
        <end position="72"/>
    </location>
</feature>
<evidence type="ECO:0000256" key="6">
    <source>
        <dbReference type="ARBA" id="ARBA00023065"/>
    </source>
</evidence>
<dbReference type="GO" id="GO:0015743">
    <property type="term" value="P:malate transport"/>
    <property type="evidence" value="ECO:0007669"/>
    <property type="project" value="InterPro"/>
</dbReference>
<feature type="transmembrane region" description="Helical" evidence="10">
    <location>
        <begin position="79"/>
        <end position="100"/>
    </location>
</feature>
<evidence type="ECO:0000256" key="3">
    <source>
        <dbReference type="ARBA" id="ARBA00022448"/>
    </source>
</evidence>
<dbReference type="GO" id="GO:0034220">
    <property type="term" value="P:monoatomic ion transmembrane transport"/>
    <property type="evidence" value="ECO:0007669"/>
    <property type="project" value="UniProtKB-KW"/>
</dbReference>
<dbReference type="eggNOG" id="KOG4711">
    <property type="taxonomic scope" value="Eukaryota"/>
</dbReference>
<dbReference type="OrthoDB" id="68611at2759"/>
<accession>F0ZDF2</accession>
<feature type="transmembrane region" description="Helical" evidence="10">
    <location>
        <begin position="717"/>
        <end position="733"/>
    </location>
</feature>
<protein>
    <recommendedName>
        <fullName evidence="13">DUF2421 domain-containing protein</fullName>
    </recommendedName>
</protein>
<dbReference type="GO" id="GO:0016020">
    <property type="term" value="C:membrane"/>
    <property type="evidence" value="ECO:0007669"/>
    <property type="project" value="UniProtKB-SubCell"/>
</dbReference>
<keyword evidence="6" id="KW-0406">Ion transport</keyword>
<evidence type="ECO:0000256" key="5">
    <source>
        <dbReference type="ARBA" id="ARBA00022989"/>
    </source>
</evidence>
<dbReference type="VEuPathDB" id="AmoebaDB:DICPUDRAFT_14919"/>
<feature type="transmembrane region" description="Helical" evidence="10">
    <location>
        <begin position="664"/>
        <end position="683"/>
    </location>
</feature>
<evidence type="ECO:0000313" key="12">
    <source>
        <dbReference type="Proteomes" id="UP000001064"/>
    </source>
</evidence>
<dbReference type="OMA" id="DYTVMYA"/>
<dbReference type="RefSeq" id="XP_003285433.1">
    <property type="nucleotide sequence ID" value="XM_003285385.1"/>
</dbReference>
<feature type="transmembrane region" description="Helical" evidence="10">
    <location>
        <begin position="133"/>
        <end position="152"/>
    </location>
</feature>
<evidence type="ECO:0000256" key="1">
    <source>
        <dbReference type="ARBA" id="ARBA00004141"/>
    </source>
</evidence>
<dbReference type="GeneID" id="10502901"/>
<evidence type="ECO:0000256" key="2">
    <source>
        <dbReference type="ARBA" id="ARBA00007079"/>
    </source>
</evidence>
<evidence type="ECO:0000256" key="9">
    <source>
        <dbReference type="SAM" id="MobiDB-lite"/>
    </source>
</evidence>
<feature type="region of interest" description="Disordered" evidence="9">
    <location>
        <begin position="860"/>
        <end position="915"/>
    </location>
</feature>
<feature type="non-terminal residue" evidence="11">
    <location>
        <position position="1094"/>
    </location>
</feature>
<reference evidence="12" key="1">
    <citation type="journal article" date="2011" name="Genome Biol.">
        <title>Comparative genomics of the social amoebae Dictyostelium discoideum and Dictyostelium purpureum.</title>
        <authorList>
            <consortium name="US DOE Joint Genome Institute (JGI-PGF)"/>
            <person name="Sucgang R."/>
            <person name="Kuo A."/>
            <person name="Tian X."/>
            <person name="Salerno W."/>
            <person name="Parikh A."/>
            <person name="Feasley C.L."/>
            <person name="Dalin E."/>
            <person name="Tu H."/>
            <person name="Huang E."/>
            <person name="Barry K."/>
            <person name="Lindquist E."/>
            <person name="Shapiro H."/>
            <person name="Bruce D."/>
            <person name="Schmutz J."/>
            <person name="Salamov A."/>
            <person name="Fey P."/>
            <person name="Gaudet P."/>
            <person name="Anjard C."/>
            <person name="Babu M.M."/>
            <person name="Basu S."/>
            <person name="Bushmanova Y."/>
            <person name="van der Wel H."/>
            <person name="Katoh-Kurasawa M."/>
            <person name="Dinh C."/>
            <person name="Coutinho P.M."/>
            <person name="Saito T."/>
            <person name="Elias M."/>
            <person name="Schaap P."/>
            <person name="Kay R.R."/>
            <person name="Henrissat B."/>
            <person name="Eichinger L."/>
            <person name="Rivero F."/>
            <person name="Putnam N.H."/>
            <person name="West C.M."/>
            <person name="Loomis W.F."/>
            <person name="Chisholm R.L."/>
            <person name="Shaulsky G."/>
            <person name="Strassmann J.E."/>
            <person name="Queller D.C."/>
            <person name="Kuspa A."/>
            <person name="Grigoriev I.V."/>
        </authorList>
    </citation>
    <scope>NUCLEOTIDE SEQUENCE [LARGE SCALE GENOMIC DNA]</scope>
    <source>
        <strain evidence="12">QSDP1</strain>
    </source>
</reference>
<evidence type="ECO:0000256" key="4">
    <source>
        <dbReference type="ARBA" id="ARBA00022692"/>
    </source>
</evidence>
<feature type="transmembrane region" description="Helical" evidence="10">
    <location>
        <begin position="740"/>
        <end position="759"/>
    </location>
</feature>
<dbReference type="FunCoup" id="F0ZDF2">
    <property type="interactions" value="398"/>
</dbReference>
<name>F0ZDF2_DICPU</name>
<dbReference type="PANTHER" id="PTHR31086">
    <property type="entry name" value="ALUMINUM-ACTIVATED MALATE TRANSPORTER 10"/>
    <property type="match status" value="1"/>
</dbReference>
<dbReference type="STRING" id="5786.F0ZDF2"/>
<evidence type="ECO:0000256" key="8">
    <source>
        <dbReference type="ARBA" id="ARBA00023303"/>
    </source>
</evidence>
<keyword evidence="7 10" id="KW-0472">Membrane</keyword>